<comment type="similarity">
    <text evidence="1 4">Belongs to the glycosyl hydrolase 28 family.</text>
</comment>
<dbReference type="Proteomes" id="UP000469763">
    <property type="component" value="Unassembled WGS sequence"/>
</dbReference>
<accession>A0A7K3TF46</accession>
<keyword evidence="7" id="KW-1185">Reference proteome</keyword>
<evidence type="ECO:0000256" key="4">
    <source>
        <dbReference type="RuleBase" id="RU361169"/>
    </source>
</evidence>
<dbReference type="GO" id="GO:0005975">
    <property type="term" value="P:carbohydrate metabolic process"/>
    <property type="evidence" value="ECO:0007669"/>
    <property type="project" value="InterPro"/>
</dbReference>
<proteinExistence type="inferred from homology"/>
<name>A0A7K3TF46_9BIFI</name>
<evidence type="ECO:0000256" key="3">
    <source>
        <dbReference type="ARBA" id="ARBA00023295"/>
    </source>
</evidence>
<keyword evidence="3 4" id="KW-0326">Glycosidase</keyword>
<keyword evidence="2 4" id="KW-0378">Hydrolase</keyword>
<comment type="caution">
    <text evidence="6">The sequence shown here is derived from an EMBL/GenBank/DDBJ whole genome shotgun (WGS) entry which is preliminary data.</text>
</comment>
<dbReference type="InterPro" id="IPR011050">
    <property type="entry name" value="Pectin_lyase_fold/virulence"/>
</dbReference>
<protein>
    <submittedName>
        <fullName evidence="6">Glycoside hydrolase family 28 protein</fullName>
    </submittedName>
</protein>
<dbReference type="GO" id="GO:0004650">
    <property type="term" value="F:polygalacturonase activity"/>
    <property type="evidence" value="ECO:0007669"/>
    <property type="project" value="InterPro"/>
</dbReference>
<feature type="region of interest" description="Disordered" evidence="5">
    <location>
        <begin position="38"/>
        <end position="61"/>
    </location>
</feature>
<dbReference type="InterPro" id="IPR012334">
    <property type="entry name" value="Pectin_lyas_fold"/>
</dbReference>
<dbReference type="PANTHER" id="PTHR31339:SF9">
    <property type="entry name" value="PLASMIN AND FIBRONECTIN-BINDING PROTEIN A"/>
    <property type="match status" value="1"/>
</dbReference>
<gene>
    <name evidence="6" type="ORF">GFD22_01685</name>
</gene>
<dbReference type="InterPro" id="IPR006626">
    <property type="entry name" value="PbH1"/>
</dbReference>
<dbReference type="PANTHER" id="PTHR31339">
    <property type="entry name" value="PECTIN LYASE-RELATED"/>
    <property type="match status" value="1"/>
</dbReference>
<dbReference type="InterPro" id="IPR000743">
    <property type="entry name" value="Glyco_hydro_28"/>
</dbReference>
<evidence type="ECO:0000256" key="1">
    <source>
        <dbReference type="ARBA" id="ARBA00008834"/>
    </source>
</evidence>
<evidence type="ECO:0000256" key="2">
    <source>
        <dbReference type="ARBA" id="ARBA00022801"/>
    </source>
</evidence>
<dbReference type="EMBL" id="WHZY01000002">
    <property type="protein sequence ID" value="NEG77717.1"/>
    <property type="molecule type" value="Genomic_DNA"/>
</dbReference>
<dbReference type="SMART" id="SM00710">
    <property type="entry name" value="PbH1"/>
    <property type="match status" value="6"/>
</dbReference>
<organism evidence="6 7">
    <name type="scientific">Bifidobacterium avesanii</name>
    <dbReference type="NCBI Taxonomy" id="1798157"/>
    <lineage>
        <taxon>Bacteria</taxon>
        <taxon>Bacillati</taxon>
        <taxon>Actinomycetota</taxon>
        <taxon>Actinomycetes</taxon>
        <taxon>Bifidobacteriales</taxon>
        <taxon>Bifidobacteriaceae</taxon>
        <taxon>Bifidobacterium</taxon>
    </lineage>
</organism>
<dbReference type="OrthoDB" id="3196343at2"/>
<dbReference type="SUPFAM" id="SSF51126">
    <property type="entry name" value="Pectin lyase-like"/>
    <property type="match status" value="1"/>
</dbReference>
<dbReference type="AlphaFoldDB" id="A0A7K3TF46"/>
<evidence type="ECO:0000313" key="7">
    <source>
        <dbReference type="Proteomes" id="UP000469763"/>
    </source>
</evidence>
<dbReference type="InterPro" id="IPR051801">
    <property type="entry name" value="GH28_Enzymes"/>
</dbReference>
<reference evidence="6 7" key="1">
    <citation type="submission" date="2019-10" db="EMBL/GenBank/DDBJ databases">
        <title>Bifidobacterium from non-human primates.</title>
        <authorList>
            <person name="Modesto M."/>
        </authorList>
    </citation>
    <scope>NUCLEOTIDE SEQUENCE [LARGE SCALE GENOMIC DNA]</scope>
    <source>
        <strain evidence="6 7">TREC</strain>
    </source>
</reference>
<feature type="compositionally biased region" description="Low complexity" evidence="5">
    <location>
        <begin position="45"/>
        <end position="55"/>
    </location>
</feature>
<evidence type="ECO:0000313" key="6">
    <source>
        <dbReference type="EMBL" id="NEG77717.1"/>
    </source>
</evidence>
<dbReference type="Gene3D" id="2.160.20.10">
    <property type="entry name" value="Single-stranded right-handed beta-helix, Pectin lyase-like"/>
    <property type="match status" value="1"/>
</dbReference>
<dbReference type="Pfam" id="PF00295">
    <property type="entry name" value="Glyco_hydro_28"/>
    <property type="match status" value="1"/>
</dbReference>
<evidence type="ECO:0000256" key="5">
    <source>
        <dbReference type="SAM" id="MobiDB-lite"/>
    </source>
</evidence>
<sequence>MIFSFPPRPTHCASVGRGNPISHTNAQTRRMVFAKMSTSAAGVHAPSAPSASQASRPTVEPNITEPNIPELNVPEPNIPNLVVSAADHPSIQQAIDACASLGGGTVTVPEGVWHTGPLHLKSRIRLNVEAGARVEFSADREDYLPPVFTRWEGLECWNYSPLVYARDCEDVALTGEGELVGHGEAWWDWKRTQAAGSNALYDMAAAGVPVDDRVFGTEEAALRPSFVQFIGCRRVLIEGVTVLDGPQWTLHPVYCDDVVVRGVTVRTAGPNTDGLNPDSCANVLIERCSFDTGDDCIAVNAGMNEDGWRVGRPCENIVIRDCAMTGGHAAIAIGSAVSGGIGNVHVHDCTMRGVMRGVRVKSMRGRGGYVSDLTFERLSIRDVDTVALDVNMFYDTTTVEPKSAAPTDLERVAFRDIDIAGAPLGICLKGLPERPLEGIVLDDIRCAADDGMTCTDVEGLAVRDVACTHAADTTATTTEQER</sequence>